<evidence type="ECO:0000256" key="1">
    <source>
        <dbReference type="SAM" id="MobiDB-lite"/>
    </source>
</evidence>
<dbReference type="STRING" id="133412.A0A1R1XKM7"/>
<sequence length="350" mass="39209">MFVDLVAILGSIFGFYGPEILLEIARLQSPLHRSLRHPVPPELLDRFAALRFHKQKPSCPIIRLLDIEPYMARVGVVGVTLMAILAGFGAVNSPYNSMVMFSRRNQAADNENIDFSEAGAVQLRRQQKRARAEADGGRVQDDGCGVRPAQQRRAQPGCSKGEVGRHADAARQVPERNGLLLQLLLRVQNIHCSDEYTDAQSRRHGSGDEHAGNRGEEFRYRETRRAVLDAAAQLPARRRHGDNVQFGHIAVTPPTTASPAIKQRQQWISAVPVADHGLLQLVHCTNDAHEFAHKVPRTDHPQFGQDRVQLLPAVVRRHLYLLCPHLVRRAVLCPPAEGRQIRLLRRHLKS</sequence>
<feature type="transmembrane region" description="Helical" evidence="2">
    <location>
        <begin position="6"/>
        <end position="25"/>
    </location>
</feature>
<keyword evidence="2" id="KW-0812">Transmembrane</keyword>
<feature type="transmembrane region" description="Helical" evidence="2">
    <location>
        <begin position="70"/>
        <end position="91"/>
    </location>
</feature>
<dbReference type="InterPro" id="IPR015672">
    <property type="entry name" value="GPHR/GTG"/>
</dbReference>
<feature type="compositionally biased region" description="Basic and acidic residues" evidence="1">
    <location>
        <begin position="205"/>
        <end position="218"/>
    </location>
</feature>
<protein>
    <submittedName>
        <fullName evidence="4">Golgi pH regulator</fullName>
    </submittedName>
</protein>
<keyword evidence="2" id="KW-0472">Membrane</keyword>
<gene>
    <name evidence="4" type="ORF">AYI70_g7436</name>
</gene>
<reference evidence="4 5" key="1">
    <citation type="submission" date="2017-01" db="EMBL/GenBank/DDBJ databases">
        <authorList>
            <person name="Mah S.A."/>
            <person name="Swanson W.J."/>
            <person name="Moy G.W."/>
            <person name="Vacquier V.D."/>
        </authorList>
    </citation>
    <scope>NUCLEOTIDE SEQUENCE [LARGE SCALE GENOMIC DNA]</scope>
    <source>
        <strain evidence="4 5">GSMNP</strain>
    </source>
</reference>
<feature type="domain" description="Golgi pH regulator conserved" evidence="3">
    <location>
        <begin position="70"/>
        <end position="116"/>
    </location>
</feature>
<accession>A0A1R1XKM7</accession>
<dbReference type="OrthoDB" id="264392at2759"/>
<organism evidence="4 5">
    <name type="scientific">Smittium culicis</name>
    <dbReference type="NCBI Taxonomy" id="133412"/>
    <lineage>
        <taxon>Eukaryota</taxon>
        <taxon>Fungi</taxon>
        <taxon>Fungi incertae sedis</taxon>
        <taxon>Zoopagomycota</taxon>
        <taxon>Kickxellomycotina</taxon>
        <taxon>Harpellomycetes</taxon>
        <taxon>Harpellales</taxon>
        <taxon>Legeriomycetaceae</taxon>
        <taxon>Smittium</taxon>
    </lineage>
</organism>
<dbReference type="GO" id="GO:0016020">
    <property type="term" value="C:membrane"/>
    <property type="evidence" value="ECO:0007669"/>
    <property type="project" value="InterPro"/>
</dbReference>
<feature type="region of interest" description="Disordered" evidence="1">
    <location>
        <begin position="130"/>
        <end position="168"/>
    </location>
</feature>
<evidence type="ECO:0000313" key="4">
    <source>
        <dbReference type="EMBL" id="OMJ15174.1"/>
    </source>
</evidence>
<comment type="caution">
    <text evidence="4">The sequence shown here is derived from an EMBL/GenBank/DDBJ whole genome shotgun (WGS) entry which is preliminary data.</text>
</comment>
<dbReference type="PANTHER" id="PTHR15948">
    <property type="entry name" value="G-PROTEIN COUPLED RECEPTOR 89-RELATED"/>
    <property type="match status" value="1"/>
</dbReference>
<name>A0A1R1XKM7_9FUNG</name>
<dbReference type="InterPro" id="IPR022535">
    <property type="entry name" value="Golgi_pH-regulator_cons_dom"/>
</dbReference>
<keyword evidence="5" id="KW-1185">Reference proteome</keyword>
<dbReference type="Proteomes" id="UP000187283">
    <property type="component" value="Unassembled WGS sequence"/>
</dbReference>
<feature type="region of interest" description="Disordered" evidence="1">
    <location>
        <begin position="197"/>
        <end position="218"/>
    </location>
</feature>
<dbReference type="EMBL" id="LSSN01002754">
    <property type="protein sequence ID" value="OMJ15174.1"/>
    <property type="molecule type" value="Genomic_DNA"/>
</dbReference>
<dbReference type="PANTHER" id="PTHR15948:SF0">
    <property type="entry name" value="GOLGI PH REGULATOR A-RELATED"/>
    <property type="match status" value="1"/>
</dbReference>
<dbReference type="Pfam" id="PF12537">
    <property type="entry name" value="GPHR_N"/>
    <property type="match status" value="1"/>
</dbReference>
<proteinExistence type="predicted"/>
<feature type="compositionally biased region" description="Basic and acidic residues" evidence="1">
    <location>
        <begin position="130"/>
        <end position="141"/>
    </location>
</feature>
<evidence type="ECO:0000259" key="3">
    <source>
        <dbReference type="Pfam" id="PF12537"/>
    </source>
</evidence>
<dbReference type="AlphaFoldDB" id="A0A1R1XKM7"/>
<keyword evidence="2" id="KW-1133">Transmembrane helix</keyword>
<evidence type="ECO:0000256" key="2">
    <source>
        <dbReference type="SAM" id="Phobius"/>
    </source>
</evidence>
<evidence type="ECO:0000313" key="5">
    <source>
        <dbReference type="Proteomes" id="UP000187283"/>
    </source>
</evidence>